<dbReference type="InterPro" id="IPR011009">
    <property type="entry name" value="Kinase-like_dom_sf"/>
</dbReference>
<dbReference type="InterPro" id="IPR055414">
    <property type="entry name" value="LRR_R13L4/SHOC2-like"/>
</dbReference>
<evidence type="ECO:0000256" key="3">
    <source>
        <dbReference type="ARBA" id="ARBA00008684"/>
    </source>
</evidence>
<evidence type="ECO:0000256" key="22">
    <source>
        <dbReference type="PROSITE-ProRule" id="PRU10141"/>
    </source>
</evidence>
<evidence type="ECO:0000256" key="19">
    <source>
        <dbReference type="ARBA" id="ARBA00023180"/>
    </source>
</evidence>
<dbReference type="InterPro" id="IPR000719">
    <property type="entry name" value="Prot_kinase_dom"/>
</dbReference>
<dbReference type="Gene3D" id="3.80.10.10">
    <property type="entry name" value="Ribonuclease Inhibitor"/>
    <property type="match status" value="3"/>
</dbReference>
<evidence type="ECO:0000256" key="5">
    <source>
        <dbReference type="ARBA" id="ARBA00022475"/>
    </source>
</evidence>
<keyword evidence="6" id="KW-0723">Serine/threonine-protein kinase</keyword>
<keyword evidence="18" id="KW-0675">Receptor</keyword>
<dbReference type="PROSITE" id="PS00107">
    <property type="entry name" value="PROTEIN_KINASE_ATP"/>
    <property type="match status" value="1"/>
</dbReference>
<dbReference type="InterPro" id="IPR032675">
    <property type="entry name" value="LRR_dom_sf"/>
</dbReference>
<evidence type="ECO:0000256" key="1">
    <source>
        <dbReference type="ARBA" id="ARBA00004162"/>
    </source>
</evidence>
<evidence type="ECO:0000256" key="9">
    <source>
        <dbReference type="ARBA" id="ARBA00022679"/>
    </source>
</evidence>
<evidence type="ECO:0000256" key="17">
    <source>
        <dbReference type="ARBA" id="ARBA00023136"/>
    </source>
</evidence>
<evidence type="ECO:0000256" key="2">
    <source>
        <dbReference type="ARBA" id="ARBA00004479"/>
    </source>
</evidence>
<evidence type="ECO:0000256" key="12">
    <source>
        <dbReference type="ARBA" id="ARBA00022737"/>
    </source>
</evidence>
<evidence type="ECO:0000256" key="13">
    <source>
        <dbReference type="ARBA" id="ARBA00022741"/>
    </source>
</evidence>
<dbReference type="FunFam" id="3.80.10.10:FF:000129">
    <property type="entry name" value="Leucine-rich repeat receptor-like kinase"/>
    <property type="match status" value="1"/>
</dbReference>
<gene>
    <name evidence="24" type="ORF">ES332_A10G262500v1</name>
</gene>
<dbReference type="FunFam" id="3.80.10.10:FF:000288">
    <property type="entry name" value="LRR receptor-like serine/threonine-protein kinase EFR"/>
    <property type="match status" value="1"/>
</dbReference>
<keyword evidence="8" id="KW-0433">Leucine-rich repeat</keyword>
<dbReference type="PROSITE" id="PS00108">
    <property type="entry name" value="PROTEIN_KINASE_ST"/>
    <property type="match status" value="1"/>
</dbReference>
<dbReference type="PROSITE" id="PS50011">
    <property type="entry name" value="PROTEIN_KINASE_DOM"/>
    <property type="match status" value="1"/>
</dbReference>
<keyword evidence="17" id="KW-0472">Membrane</keyword>
<dbReference type="InterPro" id="IPR017441">
    <property type="entry name" value="Protein_kinase_ATP_BS"/>
</dbReference>
<dbReference type="EC" id="2.7.11.1" evidence="4"/>
<dbReference type="GO" id="GO:0005886">
    <property type="term" value="C:plasma membrane"/>
    <property type="evidence" value="ECO:0007669"/>
    <property type="project" value="UniProtKB-SubCell"/>
</dbReference>
<keyword evidence="5" id="KW-1003">Cell membrane</keyword>
<dbReference type="FunFam" id="3.30.200.20:FF:000432">
    <property type="entry name" value="LRR receptor-like serine/threonine-protein kinase EFR"/>
    <property type="match status" value="1"/>
</dbReference>
<dbReference type="Gene3D" id="1.10.510.10">
    <property type="entry name" value="Transferase(Phosphotransferase) domain 1"/>
    <property type="match status" value="1"/>
</dbReference>
<dbReference type="SMART" id="SM00220">
    <property type="entry name" value="S_TKc"/>
    <property type="match status" value="1"/>
</dbReference>
<evidence type="ECO:0000256" key="21">
    <source>
        <dbReference type="ARBA" id="ARBA00048679"/>
    </source>
</evidence>
<dbReference type="Proteomes" id="UP000322667">
    <property type="component" value="Chromosome A10"/>
</dbReference>
<dbReference type="GO" id="GO:0033612">
    <property type="term" value="F:receptor serine/threonine kinase binding"/>
    <property type="evidence" value="ECO:0007669"/>
    <property type="project" value="TreeGrafter"/>
</dbReference>
<dbReference type="FunFam" id="1.10.510.10:FF:000358">
    <property type="entry name" value="Putative leucine-rich repeat receptor-like serine/threonine-protein kinase"/>
    <property type="match status" value="1"/>
</dbReference>
<dbReference type="InterPro" id="IPR013210">
    <property type="entry name" value="LRR_N_plant-typ"/>
</dbReference>
<keyword evidence="11" id="KW-0732">Signal</keyword>
<evidence type="ECO:0000259" key="23">
    <source>
        <dbReference type="PROSITE" id="PS50011"/>
    </source>
</evidence>
<evidence type="ECO:0000256" key="10">
    <source>
        <dbReference type="ARBA" id="ARBA00022692"/>
    </source>
</evidence>
<dbReference type="Pfam" id="PF23598">
    <property type="entry name" value="LRR_14"/>
    <property type="match status" value="1"/>
</dbReference>
<evidence type="ECO:0000313" key="24">
    <source>
        <dbReference type="EMBL" id="TYI07954.1"/>
    </source>
</evidence>
<reference evidence="24 25" key="1">
    <citation type="submission" date="2019-07" db="EMBL/GenBank/DDBJ databases">
        <title>WGS assembly of Gossypium tomentosum.</title>
        <authorList>
            <person name="Chen Z.J."/>
            <person name="Sreedasyam A."/>
            <person name="Ando A."/>
            <person name="Song Q."/>
            <person name="De L."/>
            <person name="Hulse-Kemp A."/>
            <person name="Ding M."/>
            <person name="Ye W."/>
            <person name="Kirkbride R."/>
            <person name="Jenkins J."/>
            <person name="Plott C."/>
            <person name="Lovell J."/>
            <person name="Lin Y.-M."/>
            <person name="Vaughn R."/>
            <person name="Liu B."/>
            <person name="Li W."/>
            <person name="Simpson S."/>
            <person name="Scheffler B."/>
            <person name="Saski C."/>
            <person name="Grover C."/>
            <person name="Hu G."/>
            <person name="Conover J."/>
            <person name="Carlson J."/>
            <person name="Shu S."/>
            <person name="Boston L."/>
            <person name="Williams M."/>
            <person name="Peterson D."/>
            <person name="Mcgee K."/>
            <person name="Jones D."/>
            <person name="Wendel J."/>
            <person name="Stelly D."/>
            <person name="Grimwood J."/>
            <person name="Schmutz J."/>
        </authorList>
    </citation>
    <scope>NUCLEOTIDE SEQUENCE [LARGE SCALE GENOMIC DNA]</scope>
    <source>
        <strain evidence="24">7179.01</strain>
    </source>
</reference>
<comment type="subcellular location">
    <subcellularLocation>
        <location evidence="1">Cell membrane</location>
        <topology evidence="1">Single-pass membrane protein</topology>
    </subcellularLocation>
    <subcellularLocation>
        <location evidence="2">Membrane</location>
        <topology evidence="2">Single-pass type I membrane protein</topology>
    </subcellularLocation>
</comment>
<feature type="binding site" evidence="22">
    <location>
        <position position="722"/>
    </location>
    <ligand>
        <name>ATP</name>
        <dbReference type="ChEBI" id="CHEBI:30616"/>
    </ligand>
</feature>
<dbReference type="Pfam" id="PF08263">
    <property type="entry name" value="LRRNT_2"/>
    <property type="match status" value="1"/>
</dbReference>
<proteinExistence type="inferred from homology"/>
<keyword evidence="7" id="KW-0597">Phosphoprotein</keyword>
<keyword evidence="16" id="KW-1133">Transmembrane helix</keyword>
<comment type="catalytic activity">
    <reaction evidence="21">
        <text>L-seryl-[protein] + ATP = O-phospho-L-seryl-[protein] + ADP + H(+)</text>
        <dbReference type="Rhea" id="RHEA:17989"/>
        <dbReference type="Rhea" id="RHEA-COMP:9863"/>
        <dbReference type="Rhea" id="RHEA-COMP:11604"/>
        <dbReference type="ChEBI" id="CHEBI:15378"/>
        <dbReference type="ChEBI" id="CHEBI:29999"/>
        <dbReference type="ChEBI" id="CHEBI:30616"/>
        <dbReference type="ChEBI" id="CHEBI:83421"/>
        <dbReference type="ChEBI" id="CHEBI:456216"/>
        <dbReference type="EC" id="2.7.11.1"/>
    </reaction>
</comment>
<dbReference type="SUPFAM" id="SSF56112">
    <property type="entry name" value="Protein kinase-like (PK-like)"/>
    <property type="match status" value="1"/>
</dbReference>
<dbReference type="InterPro" id="IPR001611">
    <property type="entry name" value="Leu-rich_rpt"/>
</dbReference>
<dbReference type="Pfam" id="PF00069">
    <property type="entry name" value="Pkinase"/>
    <property type="match status" value="1"/>
</dbReference>
<protein>
    <recommendedName>
        <fullName evidence="4">non-specific serine/threonine protein kinase</fullName>
        <ecNumber evidence="4">2.7.11.1</ecNumber>
    </recommendedName>
</protein>
<dbReference type="InterPro" id="IPR050647">
    <property type="entry name" value="Plant_LRR-RLKs"/>
</dbReference>
<evidence type="ECO:0000256" key="6">
    <source>
        <dbReference type="ARBA" id="ARBA00022527"/>
    </source>
</evidence>
<evidence type="ECO:0000256" key="18">
    <source>
        <dbReference type="ARBA" id="ARBA00023170"/>
    </source>
</evidence>
<dbReference type="FunFam" id="3.80.10.10:FF:000383">
    <property type="entry name" value="Leucine-rich repeat receptor protein kinase EMS1"/>
    <property type="match status" value="1"/>
</dbReference>
<evidence type="ECO:0000313" key="25">
    <source>
        <dbReference type="Proteomes" id="UP000322667"/>
    </source>
</evidence>
<evidence type="ECO:0000256" key="16">
    <source>
        <dbReference type="ARBA" id="ARBA00022989"/>
    </source>
</evidence>
<keyword evidence="9" id="KW-0808">Transferase</keyword>
<dbReference type="SUPFAM" id="SSF52058">
    <property type="entry name" value="L domain-like"/>
    <property type="match status" value="2"/>
</dbReference>
<dbReference type="GO" id="GO:0005524">
    <property type="term" value="F:ATP binding"/>
    <property type="evidence" value="ECO:0007669"/>
    <property type="project" value="UniProtKB-UniRule"/>
</dbReference>
<keyword evidence="15 22" id="KW-0067">ATP-binding</keyword>
<evidence type="ECO:0000256" key="11">
    <source>
        <dbReference type="ARBA" id="ARBA00022729"/>
    </source>
</evidence>
<keyword evidence="12" id="KW-0677">Repeat</keyword>
<dbReference type="GO" id="GO:0004674">
    <property type="term" value="F:protein serine/threonine kinase activity"/>
    <property type="evidence" value="ECO:0007669"/>
    <property type="project" value="UniProtKB-KW"/>
</dbReference>
<comment type="similarity">
    <text evidence="3">Belongs to the protein kinase superfamily. Ser/Thr protein kinase family.</text>
</comment>
<keyword evidence="25" id="KW-1185">Reference proteome</keyword>
<dbReference type="InterPro" id="IPR008271">
    <property type="entry name" value="Ser/Thr_kinase_AS"/>
</dbReference>
<sequence length="1053" mass="116048">MHKFQSLQQLPNQLSKSLLRYTKPSKKHFQLSSSFFLVILLSFFNLQGFSLVSLTTASPAVRGNDSDQQALLQFKAKITGDQLNIMESWNSSIHFCQWIGVTCGRKHRRVTKLKLRILKLSGSLSPYIGNLSFLRELDLVGNNFYNQIPQEIGGLRRQEALNLANNSISGEIPSNLSACSKLILVDMSDNQLTGEIPALLGLLSNLKVLGFFNNSLRGNIPPSLGNLSSLERLGLTFNALSGIIPESFGRLRNLSFFTIFGNTISGIVPVPMFNLSNIRSFDIGGNKIEGENQISGQIPLSKSNAPNLGVLELYDNMLDGNVPSLEKLDKLFRLALGGNHLGHGREGDLNFLCTLVNNTKLELLSITENNFGGEFPKCISNFSSTLQALSMSENNILGEIPDEIGNLINLEVLDLAQNHLSGPIPFDIGRLWKLNIFYTHSNFLFGTIPHSIGNLIELTKLVLNFNNLQGSIPLGLGNCKKFILLDLSHNNLSGPIPPEILGLSSLSIVLSLSSNSLTGELPVGVEKLKNLGQQDVSHNRLFGLLPNNLGSCVSLVELYLEGNLFEGPIPPYLSSLRGLEALDASNNNLSGGIPEFLVRFGTLKYLNLSFNNFEGVIPSEGVFKNTSAIFVEGNNKLCGGIPELHLSRLTLVFSILLIIWFRKKKEQKPTTTHVENSLLRLSYQSILRATNGFSPQNLIGLGGFGSVYKGILEANGAVIAVKVLNLLNHRASKSFLVECEALKNIRHRNLVKVLTAISGIDYQGNDFKALVYEFMENGSLEDWLHPSVGMNEPETMRNLNFIQRVNVAVDVAHALEYLHHCCETRIIHCDLKPSNVLLNGELVGHIIDFGLAKILSGDKLNYSTNESSSLGLRGTIGYAPPVLFYIQNFSTMIIFIYVFYDELITEYGMGSELSTNGDVYSYGILLLEMLTGKRPTNERFKEGLSLHNLVKAALPNRVVEIIDPILLQESVRGGTVADITLNENNLGNNEYLQCLNLIFKIGLTCSAESPSERMDMTDVVTKLCSIRDKLLCPTRLYRGIQTPYSAGNNVLLS</sequence>
<evidence type="ECO:0000256" key="15">
    <source>
        <dbReference type="ARBA" id="ARBA00022840"/>
    </source>
</evidence>
<accession>A0A5D2NXY9</accession>
<name>A0A5D2NXY9_GOSTO</name>
<keyword evidence="13 22" id="KW-0547">Nucleotide-binding</keyword>
<dbReference type="EMBL" id="CM017619">
    <property type="protein sequence ID" value="TYI07954.1"/>
    <property type="molecule type" value="Genomic_DNA"/>
</dbReference>
<keyword evidence="14" id="KW-0418">Kinase</keyword>
<feature type="domain" description="Protein kinase" evidence="23">
    <location>
        <begin position="693"/>
        <end position="992"/>
    </location>
</feature>
<dbReference type="SMART" id="SM00369">
    <property type="entry name" value="LRR_TYP"/>
    <property type="match status" value="6"/>
</dbReference>
<dbReference type="PANTHER" id="PTHR48056">
    <property type="entry name" value="LRR RECEPTOR-LIKE SERINE/THREONINE-PROTEIN KINASE-RELATED"/>
    <property type="match status" value="1"/>
</dbReference>
<keyword evidence="10" id="KW-0812">Transmembrane</keyword>
<evidence type="ECO:0000256" key="14">
    <source>
        <dbReference type="ARBA" id="ARBA00022777"/>
    </source>
</evidence>
<dbReference type="Pfam" id="PF00560">
    <property type="entry name" value="LRR_1"/>
    <property type="match status" value="6"/>
</dbReference>
<dbReference type="AlphaFoldDB" id="A0A5D2NXY9"/>
<evidence type="ECO:0000256" key="7">
    <source>
        <dbReference type="ARBA" id="ARBA00022553"/>
    </source>
</evidence>
<dbReference type="Gene3D" id="3.30.200.20">
    <property type="entry name" value="Phosphorylase Kinase, domain 1"/>
    <property type="match status" value="1"/>
</dbReference>
<dbReference type="InterPro" id="IPR003591">
    <property type="entry name" value="Leu-rich_rpt_typical-subtyp"/>
</dbReference>
<evidence type="ECO:0000256" key="8">
    <source>
        <dbReference type="ARBA" id="ARBA00022614"/>
    </source>
</evidence>
<keyword evidence="19" id="KW-0325">Glycoprotein</keyword>
<organism evidence="24 25">
    <name type="scientific">Gossypium tomentosum</name>
    <name type="common">Hawaiian cotton</name>
    <name type="synonym">Gossypium sandvicense</name>
    <dbReference type="NCBI Taxonomy" id="34277"/>
    <lineage>
        <taxon>Eukaryota</taxon>
        <taxon>Viridiplantae</taxon>
        <taxon>Streptophyta</taxon>
        <taxon>Embryophyta</taxon>
        <taxon>Tracheophyta</taxon>
        <taxon>Spermatophyta</taxon>
        <taxon>Magnoliopsida</taxon>
        <taxon>eudicotyledons</taxon>
        <taxon>Gunneridae</taxon>
        <taxon>Pentapetalae</taxon>
        <taxon>rosids</taxon>
        <taxon>malvids</taxon>
        <taxon>Malvales</taxon>
        <taxon>Malvaceae</taxon>
        <taxon>Malvoideae</taxon>
        <taxon>Gossypium</taxon>
    </lineage>
</organism>
<comment type="catalytic activity">
    <reaction evidence="20">
        <text>L-threonyl-[protein] + ATP = O-phospho-L-threonyl-[protein] + ADP + H(+)</text>
        <dbReference type="Rhea" id="RHEA:46608"/>
        <dbReference type="Rhea" id="RHEA-COMP:11060"/>
        <dbReference type="Rhea" id="RHEA-COMP:11605"/>
        <dbReference type="ChEBI" id="CHEBI:15378"/>
        <dbReference type="ChEBI" id="CHEBI:30013"/>
        <dbReference type="ChEBI" id="CHEBI:30616"/>
        <dbReference type="ChEBI" id="CHEBI:61977"/>
        <dbReference type="ChEBI" id="CHEBI:456216"/>
        <dbReference type="EC" id="2.7.11.1"/>
    </reaction>
</comment>
<evidence type="ECO:0000256" key="20">
    <source>
        <dbReference type="ARBA" id="ARBA00047899"/>
    </source>
</evidence>
<evidence type="ECO:0000256" key="4">
    <source>
        <dbReference type="ARBA" id="ARBA00012513"/>
    </source>
</evidence>
<dbReference type="PANTHER" id="PTHR48056:SF89">
    <property type="entry name" value="OS06G0585982 PROTEIN"/>
    <property type="match status" value="1"/>
</dbReference>